<keyword evidence="2 4" id="KW-0012">Acyltransferase</keyword>
<proteinExistence type="predicted"/>
<feature type="domain" description="N-acetyltransferase" evidence="3">
    <location>
        <begin position="3"/>
        <end position="166"/>
    </location>
</feature>
<sequence length="166" mass="17724">MSIIIRAADRGDVLSLVHLRLTNAERHVQLDPVIYRVPDSEAVRRHFEEVLSAEPKVMILIAEVAGEVVGMVEVVLLADPLDHQIIHPRRAAEIHTVVLAGHRGKGVGSALVVAAEQAAAERGVSILYAGIFAPNKEAVRFYSSAGFGAHGTLLSKEPGVPLPPPA</sequence>
<dbReference type="Proteomes" id="UP001596137">
    <property type="component" value="Unassembled WGS sequence"/>
</dbReference>
<evidence type="ECO:0000313" key="4">
    <source>
        <dbReference type="EMBL" id="MFC6083539.1"/>
    </source>
</evidence>
<evidence type="ECO:0000313" key="5">
    <source>
        <dbReference type="Proteomes" id="UP001596137"/>
    </source>
</evidence>
<dbReference type="InterPro" id="IPR000182">
    <property type="entry name" value="GNAT_dom"/>
</dbReference>
<dbReference type="PROSITE" id="PS51186">
    <property type="entry name" value="GNAT"/>
    <property type="match status" value="1"/>
</dbReference>
<dbReference type="Pfam" id="PF00583">
    <property type="entry name" value="Acetyltransf_1"/>
    <property type="match status" value="1"/>
</dbReference>
<dbReference type="InterPro" id="IPR016181">
    <property type="entry name" value="Acyl_CoA_acyltransferase"/>
</dbReference>
<evidence type="ECO:0000256" key="2">
    <source>
        <dbReference type="ARBA" id="ARBA00023315"/>
    </source>
</evidence>
<accession>A0ABW1NJH5</accession>
<organism evidence="4 5">
    <name type="scientific">Sphaerisporangium aureirubrum</name>
    <dbReference type="NCBI Taxonomy" id="1544736"/>
    <lineage>
        <taxon>Bacteria</taxon>
        <taxon>Bacillati</taxon>
        <taxon>Actinomycetota</taxon>
        <taxon>Actinomycetes</taxon>
        <taxon>Streptosporangiales</taxon>
        <taxon>Streptosporangiaceae</taxon>
        <taxon>Sphaerisporangium</taxon>
    </lineage>
</organism>
<dbReference type="SUPFAM" id="SSF55729">
    <property type="entry name" value="Acyl-CoA N-acyltransferases (Nat)"/>
    <property type="match status" value="1"/>
</dbReference>
<dbReference type="GO" id="GO:0016746">
    <property type="term" value="F:acyltransferase activity"/>
    <property type="evidence" value="ECO:0007669"/>
    <property type="project" value="UniProtKB-KW"/>
</dbReference>
<dbReference type="Gene3D" id="3.40.630.30">
    <property type="match status" value="1"/>
</dbReference>
<comment type="caution">
    <text evidence="4">The sequence shown here is derived from an EMBL/GenBank/DDBJ whole genome shotgun (WGS) entry which is preliminary data.</text>
</comment>
<dbReference type="PANTHER" id="PTHR43877:SF2">
    <property type="entry name" value="AMINOALKYLPHOSPHONATE N-ACETYLTRANSFERASE-RELATED"/>
    <property type="match status" value="1"/>
</dbReference>
<evidence type="ECO:0000259" key="3">
    <source>
        <dbReference type="PROSITE" id="PS51186"/>
    </source>
</evidence>
<dbReference type="InterPro" id="IPR050832">
    <property type="entry name" value="Bact_Acetyltransf"/>
</dbReference>
<dbReference type="RefSeq" id="WP_380755604.1">
    <property type="nucleotide sequence ID" value="NZ_JBHSRF010000029.1"/>
</dbReference>
<gene>
    <name evidence="4" type="ORF">ACFP1K_20375</name>
</gene>
<dbReference type="EMBL" id="JBHSRF010000029">
    <property type="protein sequence ID" value="MFC6083539.1"/>
    <property type="molecule type" value="Genomic_DNA"/>
</dbReference>
<protein>
    <submittedName>
        <fullName evidence="4">GNAT family N-acetyltransferase</fullName>
        <ecNumber evidence="4">2.3.-.-</ecNumber>
    </submittedName>
</protein>
<keyword evidence="5" id="KW-1185">Reference proteome</keyword>
<dbReference type="PANTHER" id="PTHR43877">
    <property type="entry name" value="AMINOALKYLPHOSPHONATE N-ACETYLTRANSFERASE-RELATED-RELATED"/>
    <property type="match status" value="1"/>
</dbReference>
<reference evidence="5" key="1">
    <citation type="journal article" date="2019" name="Int. J. Syst. Evol. Microbiol.">
        <title>The Global Catalogue of Microorganisms (GCM) 10K type strain sequencing project: providing services to taxonomists for standard genome sequencing and annotation.</title>
        <authorList>
            <consortium name="The Broad Institute Genomics Platform"/>
            <consortium name="The Broad Institute Genome Sequencing Center for Infectious Disease"/>
            <person name="Wu L."/>
            <person name="Ma J."/>
        </authorList>
    </citation>
    <scope>NUCLEOTIDE SEQUENCE [LARGE SCALE GENOMIC DNA]</scope>
    <source>
        <strain evidence="5">JCM 30346</strain>
    </source>
</reference>
<dbReference type="EC" id="2.3.-.-" evidence="4"/>
<name>A0ABW1NJH5_9ACTN</name>
<keyword evidence="1 4" id="KW-0808">Transferase</keyword>
<evidence type="ECO:0000256" key="1">
    <source>
        <dbReference type="ARBA" id="ARBA00022679"/>
    </source>
</evidence>